<reference evidence="1" key="1">
    <citation type="journal article" date="2014" name="Int. J. Syst. Evol. Microbiol.">
        <title>Complete genome sequence of Corynebacterium casei LMG S-19264T (=DSM 44701T), isolated from a smear-ripened cheese.</title>
        <authorList>
            <consortium name="US DOE Joint Genome Institute (JGI-PGF)"/>
            <person name="Walter F."/>
            <person name="Albersmeier A."/>
            <person name="Kalinowski J."/>
            <person name="Ruckert C."/>
        </authorList>
    </citation>
    <scope>NUCLEOTIDE SEQUENCE</scope>
    <source>
        <strain evidence="1">CGMCC 1.12726</strain>
    </source>
</reference>
<protein>
    <recommendedName>
        <fullName evidence="3">Copper chaperone</fullName>
    </recommendedName>
</protein>
<keyword evidence="2" id="KW-1185">Reference proteome</keyword>
<name>A0A917CAN7_9GAMM</name>
<gene>
    <name evidence="1" type="ORF">GCM10010960_00420</name>
</gene>
<evidence type="ECO:0000313" key="2">
    <source>
        <dbReference type="Proteomes" id="UP000632858"/>
    </source>
</evidence>
<evidence type="ECO:0000313" key="1">
    <source>
        <dbReference type="EMBL" id="GGF82267.1"/>
    </source>
</evidence>
<organism evidence="1 2">
    <name type="scientific">Arenimonas maotaiensis</name>
    <dbReference type="NCBI Taxonomy" id="1446479"/>
    <lineage>
        <taxon>Bacteria</taxon>
        <taxon>Pseudomonadati</taxon>
        <taxon>Pseudomonadota</taxon>
        <taxon>Gammaproteobacteria</taxon>
        <taxon>Lysobacterales</taxon>
        <taxon>Lysobacteraceae</taxon>
        <taxon>Arenimonas</taxon>
    </lineage>
</organism>
<proteinExistence type="predicted"/>
<sequence>MQFLVKNPISEPMSEAIIRWMRALDGSSETLVDAETRQIHINSRLSVPQIIEVLRNAGCEASFSVQSEIGHKQGGSTCCGGCS</sequence>
<evidence type="ECO:0008006" key="3">
    <source>
        <dbReference type="Google" id="ProtNLM"/>
    </source>
</evidence>
<dbReference type="Proteomes" id="UP000632858">
    <property type="component" value="Unassembled WGS sequence"/>
</dbReference>
<dbReference type="RefSeq" id="WP_188446489.1">
    <property type="nucleotide sequence ID" value="NZ_BMFO01000001.1"/>
</dbReference>
<reference evidence="1" key="2">
    <citation type="submission" date="2020-09" db="EMBL/GenBank/DDBJ databases">
        <authorList>
            <person name="Sun Q."/>
            <person name="Zhou Y."/>
        </authorList>
    </citation>
    <scope>NUCLEOTIDE SEQUENCE</scope>
    <source>
        <strain evidence="1">CGMCC 1.12726</strain>
    </source>
</reference>
<comment type="caution">
    <text evidence="1">The sequence shown here is derived from an EMBL/GenBank/DDBJ whole genome shotgun (WGS) entry which is preliminary data.</text>
</comment>
<dbReference type="AlphaFoldDB" id="A0A917CAN7"/>
<dbReference type="EMBL" id="BMFO01000001">
    <property type="protein sequence ID" value="GGF82267.1"/>
    <property type="molecule type" value="Genomic_DNA"/>
</dbReference>
<accession>A0A917CAN7</accession>